<keyword evidence="2" id="KW-1185">Reference proteome</keyword>
<protein>
    <recommendedName>
        <fullName evidence="3">Transposase</fullName>
    </recommendedName>
</protein>
<dbReference type="Proteomes" id="UP000018780">
    <property type="component" value="Plasmid unnamed2"/>
</dbReference>
<evidence type="ECO:0000313" key="1">
    <source>
        <dbReference type="EMBL" id="AHD03630.1"/>
    </source>
</evidence>
<dbReference type="GO" id="GO:0004803">
    <property type="term" value="F:transposase activity"/>
    <property type="evidence" value="ECO:0007669"/>
    <property type="project" value="InterPro"/>
</dbReference>
<dbReference type="KEGG" id="lmd:METH_22640"/>
<dbReference type="EMBL" id="CP006775">
    <property type="protein sequence ID" value="AHD03630.1"/>
    <property type="molecule type" value="Genomic_DNA"/>
</dbReference>
<organism evidence="1 2">
    <name type="scientific">Leisingera methylohalidivorans DSM 14336</name>
    <dbReference type="NCBI Taxonomy" id="999552"/>
    <lineage>
        <taxon>Bacteria</taxon>
        <taxon>Pseudomonadati</taxon>
        <taxon>Pseudomonadota</taxon>
        <taxon>Alphaproteobacteria</taxon>
        <taxon>Rhodobacterales</taxon>
        <taxon>Roseobacteraceae</taxon>
        <taxon>Leisingera</taxon>
    </lineage>
</organism>
<name>V9W1U0_9RHOB</name>
<accession>V9W1U0</accession>
<dbReference type="Gene3D" id="1.10.10.10">
    <property type="entry name" value="Winged helix-like DNA-binding domain superfamily/Winged helix DNA-binding domain"/>
    <property type="match status" value="1"/>
</dbReference>
<dbReference type="InterPro" id="IPR010921">
    <property type="entry name" value="Trp_repressor/repl_initiator"/>
</dbReference>
<dbReference type="SUPFAM" id="SSF48295">
    <property type="entry name" value="TrpR-like"/>
    <property type="match status" value="1"/>
</dbReference>
<dbReference type="GO" id="GO:0006313">
    <property type="term" value="P:DNA transposition"/>
    <property type="evidence" value="ECO:0007669"/>
    <property type="project" value="InterPro"/>
</dbReference>
<dbReference type="InterPro" id="IPR002514">
    <property type="entry name" value="Transposase_8"/>
</dbReference>
<dbReference type="HOGENOM" id="CLU_027402_25_2_5"/>
<dbReference type="InterPro" id="IPR036388">
    <property type="entry name" value="WH-like_DNA-bd_sf"/>
</dbReference>
<keyword evidence="1" id="KW-0614">Plasmid</keyword>
<evidence type="ECO:0008006" key="3">
    <source>
        <dbReference type="Google" id="ProtNLM"/>
    </source>
</evidence>
<dbReference type="GO" id="GO:0043565">
    <property type="term" value="F:sequence-specific DNA binding"/>
    <property type="evidence" value="ECO:0007669"/>
    <property type="project" value="InterPro"/>
</dbReference>
<dbReference type="Pfam" id="PF01527">
    <property type="entry name" value="HTH_Tnp_1"/>
    <property type="match status" value="1"/>
</dbReference>
<sequence>MHNDVVTDVSYGEFVMRGEILGVERRRRWSDEEKLAIVTSVGIDVATVTRVAQHHDVTRQQIYGWRYELKRKGLW</sequence>
<evidence type="ECO:0000313" key="2">
    <source>
        <dbReference type="Proteomes" id="UP000018780"/>
    </source>
</evidence>
<dbReference type="PATRIC" id="fig|999552.6.peg.4476"/>
<dbReference type="AlphaFoldDB" id="V9W1U0"/>
<proteinExistence type="predicted"/>
<reference evidence="1 2" key="1">
    <citation type="submission" date="2013-09" db="EMBL/GenBank/DDBJ databases">
        <authorList>
            <consortium name="DOE Joint Genome Institute"/>
            <person name="Klenk H.-P."/>
            <person name="Huntemann M."/>
            <person name="Han J."/>
            <person name="Chen A."/>
            <person name="Kyrpides N."/>
            <person name="Mavromatis K."/>
            <person name="Markowitz V."/>
            <person name="Palaniappan K."/>
            <person name="Ivanova N."/>
            <person name="Schaumberg A."/>
            <person name="Pati A."/>
            <person name="Liolios K."/>
            <person name="Nordberg H.P."/>
            <person name="Cantor M.N."/>
            <person name="Hua S.X."/>
            <person name="Woyke T."/>
        </authorList>
    </citation>
    <scope>NUCLEOTIDE SEQUENCE [LARGE SCALE GENOMIC DNA]</scope>
    <source>
        <strain evidence="1 2">DSM 14336</strain>
        <plasmid evidence="2">2</plasmid>
    </source>
</reference>
<gene>
    <name evidence="1" type="ORF">METH_22640</name>
</gene>
<geneLocation type="plasmid" evidence="2">
    <name>2</name>
</geneLocation>